<organism evidence="1 2">
    <name type="scientific">Flavobacterium noncentrifugens</name>
    <dbReference type="NCBI Taxonomy" id="1128970"/>
    <lineage>
        <taxon>Bacteria</taxon>
        <taxon>Pseudomonadati</taxon>
        <taxon>Bacteroidota</taxon>
        <taxon>Flavobacteriia</taxon>
        <taxon>Flavobacteriales</taxon>
        <taxon>Flavobacteriaceae</taxon>
        <taxon>Flavobacterium</taxon>
    </lineage>
</organism>
<dbReference type="SUPFAM" id="SSF63829">
    <property type="entry name" value="Calcium-dependent phosphotriesterase"/>
    <property type="match status" value="1"/>
</dbReference>
<gene>
    <name evidence="1" type="ORF">SAMN04487935_1502</name>
</gene>
<protein>
    <submittedName>
        <fullName evidence="1">Sugar lactone lactonase YvrE</fullName>
    </submittedName>
</protein>
<dbReference type="Gene3D" id="2.120.10.30">
    <property type="entry name" value="TolB, C-terminal domain"/>
    <property type="match status" value="1"/>
</dbReference>
<name>A0A1G8VSJ4_9FLAO</name>
<dbReference type="EMBL" id="FNEZ01000002">
    <property type="protein sequence ID" value="SDJ68972.1"/>
    <property type="molecule type" value="Genomic_DNA"/>
</dbReference>
<keyword evidence="2" id="KW-1185">Reference proteome</keyword>
<accession>A0A1G8VSJ4</accession>
<evidence type="ECO:0000313" key="2">
    <source>
        <dbReference type="Proteomes" id="UP000199580"/>
    </source>
</evidence>
<dbReference type="RefSeq" id="WP_091393346.1">
    <property type="nucleotide sequence ID" value="NZ_BKAI01000003.1"/>
</dbReference>
<sequence>MKNLIYFLILGAFTVSCSDDDDSSPVADACALLGMTENTATVQNNPCAIAVSPAGYIAVSEFNGGYGTSAKIRIYISYDNFKNGTVKQELTAIAPEAMAFDKDNNLYISETEQVAGIKVYDHIGDGAYAYKKVIQDDFNNPRGLAFDGQNRLYLADDGTGRIIRFNDPFNNDAHTTIGNWDAGIKGLAINGNIMYVTNYNTNSVGRNILKADGTLDTIDAAVNIPKATDVSVNGNTVVITSYENNSVTVFSNCNFSDASKNTYTGKVLGTAFVMPNVLLTANLDTDRVKTFDLK</sequence>
<evidence type="ECO:0000313" key="1">
    <source>
        <dbReference type="EMBL" id="SDJ68972.1"/>
    </source>
</evidence>
<dbReference type="InterPro" id="IPR011042">
    <property type="entry name" value="6-blade_b-propeller_TolB-like"/>
</dbReference>
<dbReference type="OrthoDB" id="791543at2"/>
<proteinExistence type="predicted"/>
<dbReference type="STRING" id="1128970.SAMN04487935_1502"/>
<dbReference type="AlphaFoldDB" id="A0A1G8VSJ4"/>
<dbReference type="PROSITE" id="PS51257">
    <property type="entry name" value="PROKAR_LIPOPROTEIN"/>
    <property type="match status" value="1"/>
</dbReference>
<dbReference type="Proteomes" id="UP000199580">
    <property type="component" value="Unassembled WGS sequence"/>
</dbReference>
<reference evidence="1 2" key="1">
    <citation type="submission" date="2016-10" db="EMBL/GenBank/DDBJ databases">
        <authorList>
            <person name="de Groot N.N."/>
        </authorList>
    </citation>
    <scope>NUCLEOTIDE SEQUENCE [LARGE SCALE GENOMIC DNA]</scope>
    <source>
        <strain evidence="1 2">CGMCC 1.10076</strain>
    </source>
</reference>